<evidence type="ECO:0000259" key="2">
    <source>
        <dbReference type="PROSITE" id="PS50943"/>
    </source>
</evidence>
<evidence type="ECO:0000313" key="4">
    <source>
        <dbReference type="Proteomes" id="UP000295550"/>
    </source>
</evidence>
<dbReference type="GO" id="GO:0003677">
    <property type="term" value="F:DNA binding"/>
    <property type="evidence" value="ECO:0007669"/>
    <property type="project" value="InterPro"/>
</dbReference>
<dbReference type="SMART" id="SM00530">
    <property type="entry name" value="HTH_XRE"/>
    <property type="match status" value="1"/>
</dbReference>
<proteinExistence type="predicted"/>
<dbReference type="Pfam" id="PF01381">
    <property type="entry name" value="HTH_3"/>
    <property type="match status" value="1"/>
</dbReference>
<sequence length="116" mass="13211">MKPKRLVAARKGRNLSQQALGKALGVIDSEQARKKIGRYETGAVTPTYETACQIAKILNVPECYFYIDDDLFAIQVLTLYENNFSSDPIIKLKEKNQEYKQALKDIKRTINSLEDL</sequence>
<dbReference type="AlphaFoldDB" id="A0A4R4INK4"/>
<reference evidence="3 4" key="1">
    <citation type="journal article" date="2019" name="Int. J. Syst. Evol. Microbiol.">
        <title>Photorhabdus khanii subsp. guanajuatensis subsp. nov., isolated from Heterorhabditis atacamensis, and Photorhabdus luminescens subsp. mexicana subsp. nov., isolated from Heterorhabditis mexicana entomopathogenic nematodes.</title>
        <authorList>
            <person name="Machado R.A.R."/>
            <person name="Bruno P."/>
            <person name="Arce C.C.M."/>
            <person name="Liechti N."/>
            <person name="Kohler A."/>
            <person name="Bernal J."/>
            <person name="Bruggmann R."/>
            <person name="Turlings T.C.J."/>
        </authorList>
    </citation>
    <scope>NUCLEOTIDE SEQUENCE [LARGE SCALE GENOMIC DNA]</scope>
    <source>
        <strain evidence="3 4">MEX47-22</strain>
    </source>
</reference>
<protein>
    <submittedName>
        <fullName evidence="3">XRE family transcriptional regulator</fullName>
    </submittedName>
</protein>
<comment type="caution">
    <text evidence="3">The sequence shown here is derived from an EMBL/GenBank/DDBJ whole genome shotgun (WGS) entry which is preliminary data.</text>
</comment>
<dbReference type="CDD" id="cd00093">
    <property type="entry name" value="HTH_XRE"/>
    <property type="match status" value="1"/>
</dbReference>
<dbReference type="SUPFAM" id="SSF47413">
    <property type="entry name" value="lambda repressor-like DNA-binding domains"/>
    <property type="match status" value="1"/>
</dbReference>
<name>A0A4R4INK4_PHOLU</name>
<gene>
    <name evidence="3" type="ORF">C5468_25175</name>
</gene>
<dbReference type="InterPro" id="IPR001387">
    <property type="entry name" value="Cro/C1-type_HTH"/>
</dbReference>
<dbReference type="Proteomes" id="UP000295550">
    <property type="component" value="Unassembled WGS sequence"/>
</dbReference>
<organism evidence="3 4">
    <name type="scientific">Photorhabdus luminescens subsp. mexicana</name>
    <dbReference type="NCBI Taxonomy" id="2100167"/>
    <lineage>
        <taxon>Bacteria</taxon>
        <taxon>Pseudomonadati</taxon>
        <taxon>Pseudomonadota</taxon>
        <taxon>Gammaproteobacteria</taxon>
        <taxon>Enterobacterales</taxon>
        <taxon>Morganellaceae</taxon>
        <taxon>Photorhabdus</taxon>
    </lineage>
</organism>
<dbReference type="Gene3D" id="1.10.260.40">
    <property type="entry name" value="lambda repressor-like DNA-binding domains"/>
    <property type="match status" value="1"/>
</dbReference>
<dbReference type="PROSITE" id="PS50943">
    <property type="entry name" value="HTH_CROC1"/>
    <property type="match status" value="1"/>
</dbReference>
<accession>A0A4R4INK4</accession>
<evidence type="ECO:0000313" key="3">
    <source>
        <dbReference type="EMBL" id="TDB42114.1"/>
    </source>
</evidence>
<dbReference type="EMBL" id="PUJX01000064">
    <property type="protein sequence ID" value="TDB42114.1"/>
    <property type="molecule type" value="Genomic_DNA"/>
</dbReference>
<keyword evidence="1" id="KW-0175">Coiled coil</keyword>
<dbReference type="InterPro" id="IPR010982">
    <property type="entry name" value="Lambda_DNA-bd_dom_sf"/>
</dbReference>
<feature type="coiled-coil region" evidence="1">
    <location>
        <begin position="89"/>
        <end position="116"/>
    </location>
</feature>
<evidence type="ECO:0000256" key="1">
    <source>
        <dbReference type="SAM" id="Coils"/>
    </source>
</evidence>
<feature type="domain" description="HTH cro/C1-type" evidence="2">
    <location>
        <begin position="6"/>
        <end position="65"/>
    </location>
</feature>